<evidence type="ECO:0000313" key="3">
    <source>
        <dbReference type="Proteomes" id="UP001501323"/>
    </source>
</evidence>
<protein>
    <submittedName>
        <fullName evidence="2">DUF4442 domain-containing protein</fullName>
    </submittedName>
</protein>
<keyword evidence="1" id="KW-0812">Transmembrane</keyword>
<keyword evidence="3" id="KW-1185">Reference proteome</keyword>
<dbReference type="SUPFAM" id="SSF54637">
    <property type="entry name" value="Thioesterase/thiol ester dehydrase-isomerase"/>
    <property type="match status" value="1"/>
</dbReference>
<sequence>MKLEFTPRVLRRVLNLWPPFLFAGIHVSAIGSDWRSACVELRMRPWNRNYVGSHFGGSLFAMTDPFWMLLALHALGRDYIVWDKAGAIDFVKPGRGTVWARFLLEEEALEQIREATADGAKHLQWFAVDILDGDGEVVARVRKQLYVRRKRRPGGSTATR</sequence>
<reference evidence="3" key="1">
    <citation type="journal article" date="2019" name="Int. J. Syst. Evol. Microbiol.">
        <title>The Global Catalogue of Microorganisms (GCM) 10K type strain sequencing project: providing services to taxonomists for standard genome sequencing and annotation.</title>
        <authorList>
            <consortium name="The Broad Institute Genomics Platform"/>
            <consortium name="The Broad Institute Genome Sequencing Center for Infectious Disease"/>
            <person name="Wu L."/>
            <person name="Ma J."/>
        </authorList>
    </citation>
    <scope>NUCLEOTIDE SEQUENCE [LARGE SCALE GENOMIC DNA]</scope>
    <source>
        <strain evidence="3">JCM 18392</strain>
    </source>
</reference>
<dbReference type="Pfam" id="PF14539">
    <property type="entry name" value="DUF4442"/>
    <property type="match status" value="1"/>
</dbReference>
<dbReference type="EMBL" id="BAABJY010000002">
    <property type="protein sequence ID" value="GAA4866852.1"/>
    <property type="molecule type" value="Genomic_DNA"/>
</dbReference>
<dbReference type="RefSeq" id="WP_345295236.1">
    <property type="nucleotide sequence ID" value="NZ_BAABJY010000002.1"/>
</dbReference>
<comment type="caution">
    <text evidence="2">The sequence shown here is derived from an EMBL/GenBank/DDBJ whole genome shotgun (WGS) entry which is preliminary data.</text>
</comment>
<feature type="transmembrane region" description="Helical" evidence="1">
    <location>
        <begin position="12"/>
        <end position="31"/>
    </location>
</feature>
<feature type="transmembrane region" description="Helical" evidence="1">
    <location>
        <begin position="51"/>
        <end position="75"/>
    </location>
</feature>
<accession>A0ABP9E7Z2</accession>
<dbReference type="InterPro" id="IPR029069">
    <property type="entry name" value="HotDog_dom_sf"/>
</dbReference>
<evidence type="ECO:0000256" key="1">
    <source>
        <dbReference type="SAM" id="Phobius"/>
    </source>
</evidence>
<proteinExistence type="predicted"/>
<name>A0ABP9E7Z2_9GAMM</name>
<dbReference type="Gene3D" id="3.10.129.10">
    <property type="entry name" value="Hotdog Thioesterase"/>
    <property type="match status" value="1"/>
</dbReference>
<evidence type="ECO:0000313" key="2">
    <source>
        <dbReference type="EMBL" id="GAA4866852.1"/>
    </source>
</evidence>
<organism evidence="2 3">
    <name type="scientific">Luteimonas vadosa</name>
    <dbReference type="NCBI Taxonomy" id="1165507"/>
    <lineage>
        <taxon>Bacteria</taxon>
        <taxon>Pseudomonadati</taxon>
        <taxon>Pseudomonadota</taxon>
        <taxon>Gammaproteobacteria</taxon>
        <taxon>Lysobacterales</taxon>
        <taxon>Lysobacteraceae</taxon>
        <taxon>Luteimonas</taxon>
    </lineage>
</organism>
<gene>
    <name evidence="2" type="ORF">GCM10023332_18870</name>
</gene>
<dbReference type="Proteomes" id="UP001501323">
    <property type="component" value="Unassembled WGS sequence"/>
</dbReference>
<keyword evidence="1" id="KW-1133">Transmembrane helix</keyword>
<keyword evidence="1" id="KW-0472">Membrane</keyword>
<dbReference type="InterPro" id="IPR027961">
    <property type="entry name" value="DUF4442"/>
</dbReference>